<dbReference type="EMBL" id="UYJE01002657">
    <property type="protein sequence ID" value="VDI12609.1"/>
    <property type="molecule type" value="Genomic_DNA"/>
</dbReference>
<evidence type="ECO:0000313" key="2">
    <source>
        <dbReference type="Proteomes" id="UP000596742"/>
    </source>
</evidence>
<dbReference type="SUPFAM" id="SSF48403">
    <property type="entry name" value="Ankyrin repeat"/>
    <property type="match status" value="1"/>
</dbReference>
<sequence>MGSAATKYNENEQVASVFLAIRTKKFKRAMDLFSKGNFINCIDFEGHTPLIEACRGDRHSESEMEREKFVTFLLQNGSNISKPDVYGWTAAMYADENHHYSIARKLNSIEGKISCYKKRADPLFNFVQNKDDEIIEEEPVSVLIH</sequence>
<dbReference type="Pfam" id="PF12796">
    <property type="entry name" value="Ank_2"/>
    <property type="match status" value="1"/>
</dbReference>
<protein>
    <submittedName>
        <fullName evidence="1">Uncharacterized protein</fullName>
    </submittedName>
</protein>
<name>A0A8B6CZ88_MYTGA</name>
<dbReference type="OrthoDB" id="6168471at2759"/>
<evidence type="ECO:0000313" key="1">
    <source>
        <dbReference type="EMBL" id="VDI12609.1"/>
    </source>
</evidence>
<proteinExistence type="predicted"/>
<organism evidence="1 2">
    <name type="scientific">Mytilus galloprovincialis</name>
    <name type="common">Mediterranean mussel</name>
    <dbReference type="NCBI Taxonomy" id="29158"/>
    <lineage>
        <taxon>Eukaryota</taxon>
        <taxon>Metazoa</taxon>
        <taxon>Spiralia</taxon>
        <taxon>Lophotrochozoa</taxon>
        <taxon>Mollusca</taxon>
        <taxon>Bivalvia</taxon>
        <taxon>Autobranchia</taxon>
        <taxon>Pteriomorphia</taxon>
        <taxon>Mytilida</taxon>
        <taxon>Mytiloidea</taxon>
        <taxon>Mytilidae</taxon>
        <taxon>Mytilinae</taxon>
        <taxon>Mytilus</taxon>
    </lineage>
</organism>
<accession>A0A8B6CZ88</accession>
<dbReference type="InterPro" id="IPR036770">
    <property type="entry name" value="Ankyrin_rpt-contain_sf"/>
</dbReference>
<comment type="caution">
    <text evidence="1">The sequence shown here is derived from an EMBL/GenBank/DDBJ whole genome shotgun (WGS) entry which is preliminary data.</text>
</comment>
<dbReference type="Gene3D" id="1.25.40.20">
    <property type="entry name" value="Ankyrin repeat-containing domain"/>
    <property type="match status" value="1"/>
</dbReference>
<dbReference type="Proteomes" id="UP000596742">
    <property type="component" value="Unassembled WGS sequence"/>
</dbReference>
<dbReference type="AlphaFoldDB" id="A0A8B6CZ88"/>
<dbReference type="InterPro" id="IPR002110">
    <property type="entry name" value="Ankyrin_rpt"/>
</dbReference>
<gene>
    <name evidence="1" type="ORF">MGAL_10B011346</name>
</gene>
<reference evidence="1" key="1">
    <citation type="submission" date="2018-11" db="EMBL/GenBank/DDBJ databases">
        <authorList>
            <person name="Alioto T."/>
            <person name="Alioto T."/>
        </authorList>
    </citation>
    <scope>NUCLEOTIDE SEQUENCE</scope>
</reference>
<keyword evidence="2" id="KW-1185">Reference proteome</keyword>